<dbReference type="NCBIfam" id="NF006336">
    <property type="entry name" value="PRK08566.1"/>
    <property type="match status" value="1"/>
</dbReference>
<dbReference type="FunFam" id="1.10.274.100:FF:000008">
    <property type="entry name" value="DNA-directed RNA polymerase subunit"/>
    <property type="match status" value="1"/>
</dbReference>
<dbReference type="Pfam" id="PF05000">
    <property type="entry name" value="RNA_pol_Rpb1_4"/>
    <property type="match status" value="1"/>
</dbReference>
<keyword evidence="11" id="KW-0539">Nucleus</keyword>
<evidence type="ECO:0000256" key="4">
    <source>
        <dbReference type="ARBA" id="ARBA00022478"/>
    </source>
</evidence>
<sequence>MTEEKGKRRDFKGKSNGKISIEKEDIPFIGGSERPSKITTIQFTMFDKTQMNRIGEFEVNQPNLFVIGSRQPNPDGVLDRRLGVCDSVNTCKTCGKNVDECCGHFGEINLALPVFHIGFFRPIIQVLQCVCKNCNRLLLTDEEREYYLKRMRNKTTDTIQRTMLVRALIVQCRKHYNGCPHCNAINGSVRKYGNIKLVHDKYHKDPNLNEMNEFYDGFDESIKMDKEIGAFLGNAQEDLDPLRVLNIFKSLVREDIEAMDFSPDAPPEKLILTSVPVPPLTIRPSVSMDGGNASNEDDLTTQLKEVVECNTKIIALMEKGYSPYQFYEAWDQLTVAVSLIINSDLPMCEEKGKPLRSLCQRLKGKHGRFRGNLLGKRVDFSGRTVISPDPNLDVEQLGVPQLMAITLTYPERVTRYNIEKMRQLVRNGPDTYPGCNGIIMIDGNRRSMMIKPEMREKFAKELRIGEIVERHLEDGDIVLFNRQPSLHRISIMCHIAKVLPWRTMRFNECVCTPYNADFDGDEMNLHVPQTEEARAECLMLMHSAKNLQTPRTGQMIIAETQDFLTVSFLLTAKDFVVTEEEMMLWSCWFHNAGVEIRLPTPAYLKPKKLWTGKQLYGLALRPNPNFGVDICLDAPSKNYSKEGKWMCMKDGWICFKHSQLVCGQIDKAIIGSGNKSGLFHLILRDYGLLDSAKMMAHISRFCARFLGDYGFSIGISDVTPSLSLTRMKEELVGEGYAKCDQFIKSYNDGKQEIQPGSTPEQTLEALLNSELSQVRERAGKRCIDELRCDNSPLVMALCGSKGSVINISQMIACVGQQTVNGGRVSDGFISRSLPHFPLHSRTPQAKGFVKNSFFTGLNATEFFFHTMGGREGLVDSAVKTAETGYMQRRLMKALEDLHVHYDGTVRSAGMTVIEFKYGDDGLDPLKVECDIDPINYESVLANLQQHQKTEDLYITPKTFDSYYKEALTGVQIVTDLWKSQLDVFMEKKKSEMSEVYTHYSEKSVRDGLCGITVDTMKKFVKVCEQKGLRNICEPGTPVGALAGQSMGEPSTQMVLKTFHFAGVASMNIALGVPRIKEIINASKKIQTPIVTAKLVNSKDVTSARIVKGRIEATKLKEIAKSVKIVFKPAEAYVSIKLDFETIKQLQLECSAEKVHDILLNTRGLKLKEKQVLVRNVDKLRVYVDKVNTSLLFSLNALRNQLLEIIVCGIEGTGRAVINKSKIGFELLVEGSELLKVMGVAGVIGESTTCNHIMVVEKVLGIEAARSTIISEIKNVMDAYGLSIDIRHLLLLSDLMTFKGVILGITRYGISKMKDSVFTFASFERTNDHLFDAAVHSRQNDIAGVSESIIVGNQVGLGTGLMSIMYDPPKPIVFYKKYDPLF</sequence>
<comment type="catalytic activity">
    <reaction evidence="12 14">
        <text>RNA(n) + a ribonucleoside 5'-triphosphate = RNA(n+1) + diphosphate</text>
        <dbReference type="Rhea" id="RHEA:21248"/>
        <dbReference type="Rhea" id="RHEA-COMP:14527"/>
        <dbReference type="Rhea" id="RHEA-COMP:17342"/>
        <dbReference type="ChEBI" id="CHEBI:33019"/>
        <dbReference type="ChEBI" id="CHEBI:61557"/>
        <dbReference type="ChEBI" id="CHEBI:140395"/>
        <dbReference type="EC" id="2.7.7.6"/>
    </reaction>
</comment>
<dbReference type="OMA" id="AVCPPYN"/>
<evidence type="ECO:0000256" key="14">
    <source>
        <dbReference type="RuleBase" id="RU004279"/>
    </source>
</evidence>
<dbReference type="InterPro" id="IPR000722">
    <property type="entry name" value="RNA_pol_asu"/>
</dbReference>
<dbReference type="Pfam" id="PF04983">
    <property type="entry name" value="RNA_pol_Rpb1_3"/>
    <property type="match status" value="1"/>
</dbReference>
<dbReference type="Gene3D" id="1.10.150.390">
    <property type="match status" value="1"/>
</dbReference>
<dbReference type="KEGG" id="eiv:EIN_389920"/>
<dbReference type="InterPro" id="IPR044893">
    <property type="entry name" value="RNA_pol_Rpb1_clamp_domain"/>
</dbReference>
<dbReference type="GO" id="GO:0006351">
    <property type="term" value="P:DNA-templated transcription"/>
    <property type="evidence" value="ECO:0007669"/>
    <property type="project" value="InterPro"/>
</dbReference>
<organism evidence="16 17">
    <name type="scientific">Entamoeba invadens IP1</name>
    <dbReference type="NCBI Taxonomy" id="370355"/>
    <lineage>
        <taxon>Eukaryota</taxon>
        <taxon>Amoebozoa</taxon>
        <taxon>Evosea</taxon>
        <taxon>Archamoebae</taxon>
        <taxon>Mastigamoebida</taxon>
        <taxon>Entamoebidae</taxon>
        <taxon>Entamoeba</taxon>
    </lineage>
</organism>
<dbReference type="SMART" id="SM00663">
    <property type="entry name" value="RPOLA_N"/>
    <property type="match status" value="1"/>
</dbReference>
<dbReference type="CDD" id="cd02583">
    <property type="entry name" value="RNAP_III_RPC1_N"/>
    <property type="match status" value="1"/>
</dbReference>
<protein>
    <recommendedName>
        <fullName evidence="14">DNA-directed RNA polymerase subunit</fullName>
        <ecNumber evidence="14">2.7.7.6</ecNumber>
    </recommendedName>
</protein>
<evidence type="ECO:0000313" key="17">
    <source>
        <dbReference type="Proteomes" id="UP000014680"/>
    </source>
</evidence>
<keyword evidence="6 14" id="KW-0548">Nucleotidyltransferase</keyword>
<evidence type="ECO:0000256" key="5">
    <source>
        <dbReference type="ARBA" id="ARBA00022679"/>
    </source>
</evidence>
<gene>
    <name evidence="16" type="ORF">EIN_389920</name>
</gene>
<evidence type="ECO:0000256" key="2">
    <source>
        <dbReference type="ARBA" id="ARBA00006460"/>
    </source>
</evidence>
<keyword evidence="7" id="KW-0479">Metal-binding</keyword>
<dbReference type="InterPro" id="IPR042102">
    <property type="entry name" value="RNA_pol_Rpb1_3_sf"/>
</dbReference>
<keyword evidence="4 14" id="KW-0240">DNA-directed RNA polymerase</keyword>
<dbReference type="SMR" id="A0A0A1U5A2"/>
<evidence type="ECO:0000256" key="6">
    <source>
        <dbReference type="ARBA" id="ARBA00022695"/>
    </source>
</evidence>
<dbReference type="GO" id="GO:0000428">
    <property type="term" value="C:DNA-directed RNA polymerase complex"/>
    <property type="evidence" value="ECO:0007669"/>
    <property type="project" value="UniProtKB-KW"/>
</dbReference>
<dbReference type="Pfam" id="PF04997">
    <property type="entry name" value="RNA_pol_Rpb1_1"/>
    <property type="match status" value="1"/>
</dbReference>
<dbReference type="InterPro" id="IPR007083">
    <property type="entry name" value="RNA_pol_Rpb1_4"/>
</dbReference>
<dbReference type="GO" id="GO:0003677">
    <property type="term" value="F:DNA binding"/>
    <property type="evidence" value="ECO:0007669"/>
    <property type="project" value="InterPro"/>
</dbReference>
<dbReference type="InterPro" id="IPR035698">
    <property type="entry name" value="RNAP_III_Rpc1_C"/>
</dbReference>
<evidence type="ECO:0000256" key="3">
    <source>
        <dbReference type="ARBA" id="ARBA00011206"/>
    </source>
</evidence>
<proteinExistence type="inferred from homology"/>
<dbReference type="InterPro" id="IPR007081">
    <property type="entry name" value="RNA_pol_Rpb1_5"/>
</dbReference>
<evidence type="ECO:0000256" key="1">
    <source>
        <dbReference type="ARBA" id="ARBA00004123"/>
    </source>
</evidence>
<evidence type="ECO:0000313" key="16">
    <source>
        <dbReference type="EMBL" id="ELP89407.1"/>
    </source>
</evidence>
<keyword evidence="17" id="KW-1185">Reference proteome</keyword>
<evidence type="ECO:0000256" key="9">
    <source>
        <dbReference type="ARBA" id="ARBA00022842"/>
    </source>
</evidence>
<dbReference type="Gene3D" id="6.20.50.80">
    <property type="match status" value="1"/>
</dbReference>
<evidence type="ECO:0000259" key="15">
    <source>
        <dbReference type="SMART" id="SM00663"/>
    </source>
</evidence>
<feature type="domain" description="RNA polymerase N-terminal" evidence="15">
    <location>
        <begin position="268"/>
        <end position="571"/>
    </location>
</feature>
<dbReference type="InterPro" id="IPR007080">
    <property type="entry name" value="RNA_pol_Rpb1_1"/>
</dbReference>
<reference evidence="16 17" key="1">
    <citation type="submission" date="2012-10" db="EMBL/GenBank/DDBJ databases">
        <authorList>
            <person name="Zafar N."/>
            <person name="Inman J."/>
            <person name="Hall N."/>
            <person name="Lorenzi H."/>
            <person name="Caler E."/>
        </authorList>
    </citation>
    <scope>NUCLEOTIDE SEQUENCE [LARGE SCALE GENOMIC DNA]</scope>
    <source>
        <strain evidence="16 17">IP1</strain>
    </source>
</reference>
<dbReference type="EMBL" id="KB206629">
    <property type="protein sequence ID" value="ELP89407.1"/>
    <property type="molecule type" value="Genomic_DNA"/>
</dbReference>
<keyword evidence="8" id="KW-0862">Zinc</keyword>
<dbReference type="GO" id="GO:0005634">
    <property type="term" value="C:nucleus"/>
    <property type="evidence" value="ECO:0007669"/>
    <property type="project" value="UniProtKB-SubCell"/>
</dbReference>
<dbReference type="VEuPathDB" id="AmoebaDB:EIN_389920"/>
<dbReference type="GeneID" id="14888440"/>
<keyword evidence="5 14" id="KW-0808">Transferase</keyword>
<dbReference type="Gene3D" id="6.10.250.2940">
    <property type="match status" value="1"/>
</dbReference>
<dbReference type="Gene3D" id="1.10.274.100">
    <property type="entry name" value="RNA polymerase Rpb1, domain 3"/>
    <property type="match status" value="1"/>
</dbReference>
<keyword evidence="9" id="KW-0460">Magnesium</keyword>
<accession>A0A0A1U5A2</accession>
<dbReference type="PANTHER" id="PTHR48446">
    <property type="entry name" value="DNA-DIRECTED RNA POLYMERASE SUBUNIT BETA' N-TERMINAL SECTION"/>
    <property type="match status" value="1"/>
</dbReference>
<keyword evidence="10 14" id="KW-0804">Transcription</keyword>
<dbReference type="OrthoDB" id="270392at2759"/>
<dbReference type="FunFam" id="2.40.40.20:FF:000019">
    <property type="entry name" value="DNA-directed RNA polymerase II subunit RPB1"/>
    <property type="match status" value="1"/>
</dbReference>
<comment type="function">
    <text evidence="13">DNA-dependent RNA polymerase catalyzes the transcription of DNA into RNA using the four ribonucleoside triphosphates as substrates. Largest and catalytic core component of RNA polymerase III which synthesizes small RNAs, such as 5S rRNA and tRNAs. Forms the polymerase active center together with the second largest subunit. A single-stranded DNA template strand of the promoter is positioned within the central active site cleft of Pol III. A bridging helix emanates from RPC1 and crosses the cleft near the catalytic site and is thought to promote translocation of Pol III by acting as a ratchet that moves the RNA-DNA hybrid through the active site by switching from straight to bent conformations at each step of nucleotide addition.</text>
</comment>
<comment type="similarity">
    <text evidence="2 14">Belongs to the RNA polymerase beta' chain family.</text>
</comment>
<dbReference type="PANTHER" id="PTHR48446:SF1">
    <property type="entry name" value="DNA-DIRECTED RNA POLYMERASE SUBUNIT BETA' N-TERMINAL SECTION"/>
    <property type="match status" value="1"/>
</dbReference>
<name>A0A0A1U5A2_ENTIV</name>
<dbReference type="Pfam" id="PF00623">
    <property type="entry name" value="RNA_pol_Rpb1_2"/>
    <property type="match status" value="1"/>
</dbReference>
<dbReference type="CDD" id="cd02736">
    <property type="entry name" value="RNAP_III_Rpc1_C"/>
    <property type="match status" value="1"/>
</dbReference>
<evidence type="ECO:0000256" key="10">
    <source>
        <dbReference type="ARBA" id="ARBA00023163"/>
    </source>
</evidence>
<comment type="subcellular location">
    <subcellularLocation>
        <location evidence="1">Nucleus</location>
    </subcellularLocation>
</comment>
<dbReference type="InterPro" id="IPR035697">
    <property type="entry name" value="RNAP_III_RPC1_N"/>
</dbReference>
<dbReference type="InterPro" id="IPR015700">
    <property type="entry name" value="RPC1"/>
</dbReference>
<dbReference type="RefSeq" id="XP_004256178.1">
    <property type="nucleotide sequence ID" value="XM_004256130.1"/>
</dbReference>
<comment type="subunit">
    <text evidence="3">Component of the RNA polymerase III (Pol III) complex consisting of 17 subunits.</text>
</comment>
<dbReference type="GO" id="GO:0046872">
    <property type="term" value="F:metal ion binding"/>
    <property type="evidence" value="ECO:0007669"/>
    <property type="project" value="UniProtKB-KW"/>
</dbReference>
<dbReference type="Proteomes" id="UP000014680">
    <property type="component" value="Unassembled WGS sequence"/>
</dbReference>
<evidence type="ECO:0000256" key="12">
    <source>
        <dbReference type="ARBA" id="ARBA00048552"/>
    </source>
</evidence>
<dbReference type="Pfam" id="PF04998">
    <property type="entry name" value="RNA_pol_Rpb1_5"/>
    <property type="match status" value="1"/>
</dbReference>
<evidence type="ECO:0000256" key="8">
    <source>
        <dbReference type="ARBA" id="ARBA00022833"/>
    </source>
</evidence>
<evidence type="ECO:0000256" key="11">
    <source>
        <dbReference type="ARBA" id="ARBA00023242"/>
    </source>
</evidence>
<evidence type="ECO:0000256" key="7">
    <source>
        <dbReference type="ARBA" id="ARBA00022723"/>
    </source>
</evidence>
<dbReference type="Gene3D" id="4.10.860.120">
    <property type="entry name" value="RNA polymerase II, clamp domain"/>
    <property type="match status" value="1"/>
</dbReference>
<dbReference type="SUPFAM" id="SSF64484">
    <property type="entry name" value="beta and beta-prime subunits of DNA dependent RNA-polymerase"/>
    <property type="match status" value="1"/>
</dbReference>
<dbReference type="GO" id="GO:0003899">
    <property type="term" value="F:DNA-directed RNA polymerase activity"/>
    <property type="evidence" value="ECO:0007669"/>
    <property type="project" value="UniProtKB-EC"/>
</dbReference>
<dbReference type="InterPro" id="IPR038120">
    <property type="entry name" value="Rpb1_funnel_sf"/>
</dbReference>
<dbReference type="Gene3D" id="1.10.132.30">
    <property type="match status" value="1"/>
</dbReference>
<dbReference type="Gene3D" id="3.30.1490.180">
    <property type="entry name" value="RNA polymerase ii"/>
    <property type="match status" value="1"/>
</dbReference>
<dbReference type="EC" id="2.7.7.6" evidence="14"/>
<dbReference type="InterPro" id="IPR006592">
    <property type="entry name" value="RNA_pol_N"/>
</dbReference>
<dbReference type="Gene3D" id="2.40.40.20">
    <property type="match status" value="1"/>
</dbReference>
<evidence type="ECO:0000256" key="13">
    <source>
        <dbReference type="ARBA" id="ARBA00058108"/>
    </source>
</evidence>
<dbReference type="InterPro" id="IPR007066">
    <property type="entry name" value="RNA_pol_Rpb1_3"/>
</dbReference>